<dbReference type="Pfam" id="PF12456">
    <property type="entry name" value="hSac2"/>
    <property type="match status" value="1"/>
</dbReference>
<sequence>MESVHSFSLPRNLTIYVSNQALYIKPGGRERPEEIESLVRLEWCNGICLSVVSDRSTILELLSVPSILSAEFDGLVGLIGLFNDCYLVLISSCSVVGSFDGREIYSIDQVLSLPLSYSRAVELIKEENLGRIKANRDSSQDSRVRRTISNNNSESEDDSNRCLMETDDDLCVADSKHEVDQEVPVTSSTKAKNYQKLGMRLSRLIWSPKPLVTINQSNQQLLTNAQSTIPDDIHDDKAGRLGLDKRFIRELNHELSNGGMYFALDWDITHTFQSNFGNSLEKPLKPTQSDQKHHLSTTSPLHRRAKRKFWWNRLMILPFIKSGFDKLGYVVMQGFVESKVTSITSLVPAPDNQQDEDQEGMVNLRTKPTSISIGLISRRSILRPGLRYQRRGIDSKGSVANFVETEFILETQRNPYIEDDRVTVEVSKPKIFWSFVQIRGSIPLFWSQSAMAIKPPIISEGTSNENLVAVEKHFSSIRTDYGEVLIINLAEKGGGNESKIVEEYEAMVKRLNENLRVAEGGHSEKEMEYVGWDFHQECKGMHYENVSNLIDLITVKLEQFGYFSIGEDEIKIQRGVIRSNCIDCLDRTNVIQSSIAKNLLNKFLSSLDPELLNESSNCRVELDRVFNIIWANNGDSISRQYAGTSALKGDFVRTGKRNWRGLLNDATNSLARIWQNSMLDFFKQSVIDYVLGVNVPDFKQFKENYYKVNVIDPGEQIRLSKIRSNAINEIEREVLSEGERKVRGFSILYSKLSSTDSKDNSNDYAAGDREAVEKREGNRDFKVSINLTLDEALLILSDRAIYLVDYCYRSEKIHDVLRIDLKDIVSIQQGLYVNSVAEDSDRDMKENYGFIVLYDTKANYSGLQSSLNDVLKVERSDETCQNDDSDKTFSKEKTLESIVFKAIKNQIVYIDEKESRVRVTDNIEEIKDGHRSEGNGQEEKEKGDDNEDDDRSWLQVSCEDQVKGLIKELEGVLKKIRDDELKSNKEGGENDENVGDRNVSEVIEVRSKDIISIEEAEIQSGLFARVTRSVKQIIR</sequence>
<dbReference type="EMBL" id="CALTRL010000887">
    <property type="protein sequence ID" value="CAH7670003.1"/>
    <property type="molecule type" value="Genomic_DNA"/>
</dbReference>
<organism evidence="3 4">
    <name type="scientific">Phakopsora pachyrhizi</name>
    <name type="common">Asian soybean rust disease fungus</name>
    <dbReference type="NCBI Taxonomy" id="170000"/>
    <lineage>
        <taxon>Eukaryota</taxon>
        <taxon>Fungi</taxon>
        <taxon>Dikarya</taxon>
        <taxon>Basidiomycota</taxon>
        <taxon>Pucciniomycotina</taxon>
        <taxon>Pucciniomycetes</taxon>
        <taxon>Pucciniales</taxon>
        <taxon>Phakopsoraceae</taxon>
        <taxon>Phakopsora</taxon>
    </lineage>
</organism>
<evidence type="ECO:0000259" key="2">
    <source>
        <dbReference type="PROSITE" id="PS50275"/>
    </source>
</evidence>
<comment type="caution">
    <text evidence="3">The sequence shown here is derived from an EMBL/GenBank/DDBJ whole genome shotgun (WGS) entry which is preliminary data.</text>
</comment>
<dbReference type="PANTHER" id="PTHR45662">
    <property type="entry name" value="PHOSPHATIDYLINOSITIDE PHOSPHATASE SAC1"/>
    <property type="match status" value="1"/>
</dbReference>
<dbReference type="PANTHER" id="PTHR45662:SF7">
    <property type="entry name" value="SACI DOMAIN PROTEIN (AFU_ORTHOLOGUE AFUA_1G15890)"/>
    <property type="match status" value="1"/>
</dbReference>
<dbReference type="Pfam" id="PF02383">
    <property type="entry name" value="Syja_N"/>
    <property type="match status" value="1"/>
</dbReference>
<accession>A0AAV0AP65</accession>
<feature type="domain" description="SAC" evidence="2">
    <location>
        <begin position="251"/>
        <end position="643"/>
    </location>
</feature>
<dbReference type="InterPro" id="IPR022158">
    <property type="entry name" value="Inositol_phosphatase"/>
</dbReference>
<dbReference type="GO" id="GO:0005783">
    <property type="term" value="C:endoplasmic reticulum"/>
    <property type="evidence" value="ECO:0007669"/>
    <property type="project" value="TreeGrafter"/>
</dbReference>
<feature type="region of interest" description="Disordered" evidence="1">
    <location>
        <begin position="927"/>
        <end position="953"/>
    </location>
</feature>
<dbReference type="Proteomes" id="UP001153365">
    <property type="component" value="Unassembled WGS sequence"/>
</dbReference>
<dbReference type="PROSITE" id="PS50275">
    <property type="entry name" value="SAC"/>
    <property type="match status" value="1"/>
</dbReference>
<reference evidence="3" key="1">
    <citation type="submission" date="2022-06" db="EMBL/GenBank/DDBJ databases">
        <authorList>
            <consortium name="SYNGENTA / RWTH Aachen University"/>
        </authorList>
    </citation>
    <scope>NUCLEOTIDE SEQUENCE</scope>
</reference>
<dbReference type="AlphaFoldDB" id="A0AAV0AP65"/>
<protein>
    <submittedName>
        <fullName evidence="3">SacI homology domain-domain-containing protein</fullName>
    </submittedName>
</protein>
<feature type="compositionally biased region" description="Basic and acidic residues" evidence="1">
    <location>
        <begin position="927"/>
        <end position="943"/>
    </location>
</feature>
<dbReference type="GO" id="GO:0046856">
    <property type="term" value="P:phosphatidylinositol dephosphorylation"/>
    <property type="evidence" value="ECO:0007669"/>
    <property type="project" value="TreeGrafter"/>
</dbReference>
<name>A0AAV0AP65_PHAPC</name>
<dbReference type="GO" id="GO:0043812">
    <property type="term" value="F:phosphatidylinositol-4-phosphate phosphatase activity"/>
    <property type="evidence" value="ECO:0007669"/>
    <property type="project" value="TreeGrafter"/>
</dbReference>
<feature type="region of interest" description="Disordered" evidence="1">
    <location>
        <begin position="140"/>
        <end position="160"/>
    </location>
</feature>
<proteinExistence type="predicted"/>
<dbReference type="InterPro" id="IPR002013">
    <property type="entry name" value="SAC_dom"/>
</dbReference>
<evidence type="ECO:0000313" key="3">
    <source>
        <dbReference type="EMBL" id="CAH7670003.1"/>
    </source>
</evidence>
<gene>
    <name evidence="3" type="ORF">PPACK8108_LOCUS4674</name>
</gene>
<keyword evidence="4" id="KW-1185">Reference proteome</keyword>
<feature type="region of interest" description="Disordered" evidence="1">
    <location>
        <begin position="279"/>
        <end position="300"/>
    </location>
</feature>
<evidence type="ECO:0000313" key="4">
    <source>
        <dbReference type="Proteomes" id="UP001153365"/>
    </source>
</evidence>
<evidence type="ECO:0000256" key="1">
    <source>
        <dbReference type="SAM" id="MobiDB-lite"/>
    </source>
</evidence>